<evidence type="ECO:0000313" key="2">
    <source>
        <dbReference type="EMBL" id="EHJ47035.1"/>
    </source>
</evidence>
<organism evidence="2 3">
    <name type="scientific">Solidesulfovibrio carbinoliphilus subsp. oakridgensis</name>
    <dbReference type="NCBI Taxonomy" id="694327"/>
    <lineage>
        <taxon>Bacteria</taxon>
        <taxon>Pseudomonadati</taxon>
        <taxon>Thermodesulfobacteriota</taxon>
        <taxon>Desulfovibrionia</taxon>
        <taxon>Desulfovibrionales</taxon>
        <taxon>Desulfovibrionaceae</taxon>
        <taxon>Solidesulfovibrio</taxon>
    </lineage>
</organism>
<accession>G7Q619</accession>
<feature type="signal peptide" evidence="1">
    <location>
        <begin position="1"/>
        <end position="22"/>
    </location>
</feature>
<dbReference type="RefSeq" id="WP_009180450.1">
    <property type="nucleotide sequence ID" value="NZ_CM001368.1"/>
</dbReference>
<keyword evidence="1" id="KW-0732">Signal</keyword>
<proteinExistence type="predicted"/>
<dbReference type="Proteomes" id="UP000004662">
    <property type="component" value="Chromosome"/>
</dbReference>
<evidence type="ECO:0000256" key="1">
    <source>
        <dbReference type="SAM" id="SignalP"/>
    </source>
</evidence>
<feature type="chain" id="PRO_5003503376" evidence="1">
    <location>
        <begin position="23"/>
        <end position="83"/>
    </location>
</feature>
<dbReference type="OrthoDB" id="5459957at2"/>
<dbReference type="EMBL" id="CM001368">
    <property type="protein sequence ID" value="EHJ47035.1"/>
    <property type="molecule type" value="Genomic_DNA"/>
</dbReference>
<gene>
    <name evidence="2" type="ORF">DFW101_1021</name>
</gene>
<keyword evidence="3" id="KW-1185">Reference proteome</keyword>
<evidence type="ECO:0000313" key="3">
    <source>
        <dbReference type="Proteomes" id="UP000004662"/>
    </source>
</evidence>
<protein>
    <submittedName>
        <fullName evidence="2">Uncharacterized protein</fullName>
    </submittedName>
</protein>
<sequence>MKRYLYMMGAVIVGTGLYAAHASEFSAQQVAPSRGVEVAVAPMEPQTVVARLAEASLAMRRVDGNPVVVASPEPLPEKLFAKK</sequence>
<name>G7Q619_9BACT</name>
<reference evidence="3" key="1">
    <citation type="journal article" date="2015" name="Genome Announc.">
        <title>High-Quality Draft Genome Sequence of Desulfovibrio carbinoliphilus FW-101-2B, an Organic Acid-Oxidizing Sulfate-Reducing Bacterium Isolated from Uranium(VI)-Contaminated Groundwater.</title>
        <authorList>
            <person name="Ramsay B.D."/>
            <person name="Hwang C."/>
            <person name="Woo H.L."/>
            <person name="Carroll S.L."/>
            <person name="Lucas S."/>
            <person name="Han J."/>
            <person name="Lapidus A.L."/>
            <person name="Cheng J.F."/>
            <person name="Goodwin L.A."/>
            <person name="Pitluck S."/>
            <person name="Peters L."/>
            <person name="Chertkov O."/>
            <person name="Held B."/>
            <person name="Detter J.C."/>
            <person name="Han C.S."/>
            <person name="Tapia R."/>
            <person name="Land M.L."/>
            <person name="Hauser L.J."/>
            <person name="Kyrpides N.C."/>
            <person name="Ivanova N.N."/>
            <person name="Mikhailova N."/>
            <person name="Pagani I."/>
            <person name="Woyke T."/>
            <person name="Arkin A.P."/>
            <person name="Dehal P."/>
            <person name="Chivian D."/>
            <person name="Criddle C.S."/>
            <person name="Wu W."/>
            <person name="Chakraborty R."/>
            <person name="Hazen T.C."/>
            <person name="Fields M.W."/>
        </authorList>
    </citation>
    <scope>NUCLEOTIDE SEQUENCE [LARGE SCALE GENOMIC DNA]</scope>
    <source>
        <strain evidence="3">FW-101-2B</strain>
    </source>
</reference>
<dbReference type="eggNOG" id="ENOG50318QY">
    <property type="taxonomic scope" value="Bacteria"/>
</dbReference>
<dbReference type="AlphaFoldDB" id="G7Q619"/>
<dbReference type="HOGENOM" id="CLU_2537150_0_0_7"/>